<dbReference type="InterPro" id="IPR000421">
    <property type="entry name" value="FA58C"/>
</dbReference>
<accession>A0A5C4TG48</accession>
<proteinExistence type="predicted"/>
<reference evidence="3 4" key="1">
    <citation type="submission" date="2019-05" db="EMBL/GenBank/DDBJ databases">
        <title>We sequenced the genome of Paenibacillus hemerocallicola KCTC 33185 for further insight into its adaptation and study the phylogeny of Paenibacillus.</title>
        <authorList>
            <person name="Narsing Rao M.P."/>
        </authorList>
    </citation>
    <scope>NUCLEOTIDE SEQUENCE [LARGE SCALE GENOMIC DNA]</scope>
    <source>
        <strain evidence="3 4">KCTC 33185</strain>
    </source>
</reference>
<organism evidence="3 4">
    <name type="scientific">Paenibacillus hemerocallicola</name>
    <dbReference type="NCBI Taxonomy" id="1172614"/>
    <lineage>
        <taxon>Bacteria</taxon>
        <taxon>Bacillati</taxon>
        <taxon>Bacillota</taxon>
        <taxon>Bacilli</taxon>
        <taxon>Bacillales</taxon>
        <taxon>Paenibacillaceae</taxon>
        <taxon>Paenibacillus</taxon>
    </lineage>
</organism>
<evidence type="ECO:0000259" key="1">
    <source>
        <dbReference type="Pfam" id="PF00754"/>
    </source>
</evidence>
<dbReference type="SUPFAM" id="SSF49785">
    <property type="entry name" value="Galactose-binding domain-like"/>
    <property type="match status" value="1"/>
</dbReference>
<dbReference type="EMBL" id="VDCQ01000004">
    <property type="protein sequence ID" value="TNJ67547.1"/>
    <property type="molecule type" value="Genomic_DNA"/>
</dbReference>
<dbReference type="Pfam" id="PF00754">
    <property type="entry name" value="F5_F8_type_C"/>
    <property type="match status" value="1"/>
</dbReference>
<dbReference type="PANTHER" id="PTHR43752:SF2">
    <property type="entry name" value="BNR_ASP-BOX REPEAT FAMILY PROTEIN"/>
    <property type="match status" value="1"/>
</dbReference>
<name>A0A5C4TG48_9BACL</name>
<dbReference type="CDD" id="cd15482">
    <property type="entry name" value="Sialidase_non-viral"/>
    <property type="match status" value="1"/>
</dbReference>
<dbReference type="InterPro" id="IPR036278">
    <property type="entry name" value="Sialidase_sf"/>
</dbReference>
<dbReference type="RefSeq" id="WP_139600833.1">
    <property type="nucleotide sequence ID" value="NZ_VDCQ01000004.1"/>
</dbReference>
<comment type="caution">
    <text evidence="3">The sequence shown here is derived from an EMBL/GenBank/DDBJ whole genome shotgun (WGS) entry which is preliminary data.</text>
</comment>
<feature type="domain" description="Sialidase" evidence="2">
    <location>
        <begin position="73"/>
        <end position="263"/>
    </location>
</feature>
<dbReference type="Gene3D" id="2.120.10.10">
    <property type="match status" value="1"/>
</dbReference>
<evidence type="ECO:0000259" key="2">
    <source>
        <dbReference type="Pfam" id="PF13088"/>
    </source>
</evidence>
<dbReference type="AlphaFoldDB" id="A0A5C4TG48"/>
<dbReference type="Pfam" id="PF13088">
    <property type="entry name" value="BNR_2"/>
    <property type="match status" value="1"/>
</dbReference>
<dbReference type="Proteomes" id="UP000307943">
    <property type="component" value="Unassembled WGS sequence"/>
</dbReference>
<dbReference type="OrthoDB" id="7294637at2"/>
<sequence>MEATFIQRISYAAIAVSLWLFVVLLFPAGRALAEVRHTTIPDSTVVSASGSYKPYFPDIVKAGNGDLVVVYYWSESHAGGNGKIMMKRSTDDGVSWSAAQTVTDTTYDDRDPSIAALSDGTLLVSWFTYSGGVIDVRVIRSTDNGATWGSTVTVGTNMAWAATSSKIIELSSGDLLIPLYGPAPGQGYQQTTVVRSTDQGATWPSTTETVMGYIQGIHMVEQAIAELEDGHIRGLIRVSSADNLGYEANSYDYGATWGTPVKLDKKIHAPELFRIPGTDRIFQAWSEFQYPGGGRPVVVKIGDLSDPWNGSASRLLYSNRLTSDMGYSSTVLLDDGRLFTVYYDAHKQILGGTYSKLGNWEGDFGTKMNLAGMYQSSAITVTADMQYSDPNNSATGPKGALDGSIAYGSAAFKNATATPTSPATFMIDLQGNHTIGTIGILLKLGYAETADVQISTDGINWDNVQMYTNASMNEVDYKYFDCGKTIRFVKVTVTASFGWAGLNEIQLFELAP</sequence>
<gene>
    <name evidence="3" type="ORF">FE784_03975</name>
</gene>
<dbReference type="InterPro" id="IPR008979">
    <property type="entry name" value="Galactose-bd-like_sf"/>
</dbReference>
<keyword evidence="4" id="KW-1185">Reference proteome</keyword>
<dbReference type="InterPro" id="IPR011040">
    <property type="entry name" value="Sialidase"/>
</dbReference>
<evidence type="ECO:0008006" key="5">
    <source>
        <dbReference type="Google" id="ProtNLM"/>
    </source>
</evidence>
<protein>
    <recommendedName>
        <fullName evidence="5">F5/8 type C domain-containing protein</fullName>
    </recommendedName>
</protein>
<dbReference type="SUPFAM" id="SSF50939">
    <property type="entry name" value="Sialidases"/>
    <property type="match status" value="1"/>
</dbReference>
<evidence type="ECO:0000313" key="3">
    <source>
        <dbReference type="EMBL" id="TNJ67547.1"/>
    </source>
</evidence>
<feature type="domain" description="F5/8 type C" evidence="1">
    <location>
        <begin position="391"/>
        <end position="503"/>
    </location>
</feature>
<evidence type="ECO:0000313" key="4">
    <source>
        <dbReference type="Proteomes" id="UP000307943"/>
    </source>
</evidence>
<dbReference type="Gene3D" id="2.60.120.260">
    <property type="entry name" value="Galactose-binding domain-like"/>
    <property type="match status" value="1"/>
</dbReference>
<dbReference type="PANTHER" id="PTHR43752">
    <property type="entry name" value="BNR/ASP-BOX REPEAT FAMILY PROTEIN"/>
    <property type="match status" value="1"/>
</dbReference>